<organism evidence="1">
    <name type="scientific">Roseihalotalea indica</name>
    <dbReference type="NCBI Taxonomy" id="2867963"/>
    <lineage>
        <taxon>Bacteria</taxon>
        <taxon>Pseudomonadati</taxon>
        <taxon>Bacteroidota</taxon>
        <taxon>Cytophagia</taxon>
        <taxon>Cytophagales</taxon>
        <taxon>Catalimonadaceae</taxon>
        <taxon>Roseihalotalea</taxon>
    </lineage>
</organism>
<reference evidence="1" key="1">
    <citation type="journal article" date="2023" name="Comput. Struct. Biotechnol. J.">
        <title>Discovery of a novel marine Bacteroidetes with a rich repertoire of carbohydrate-active enzymes.</title>
        <authorList>
            <person name="Chen B."/>
            <person name="Liu G."/>
            <person name="Chen Q."/>
            <person name="Wang H."/>
            <person name="Liu L."/>
            <person name="Tang K."/>
        </authorList>
    </citation>
    <scope>NUCLEOTIDE SEQUENCE</scope>
    <source>
        <strain evidence="1">TK19036</strain>
    </source>
</reference>
<protein>
    <recommendedName>
        <fullName evidence="2">LemA family protein</fullName>
    </recommendedName>
</protein>
<proteinExistence type="predicted"/>
<dbReference type="AlphaFoldDB" id="A0AA49JIQ8"/>
<accession>A0AA49JIQ8</accession>
<evidence type="ECO:0008006" key="2">
    <source>
        <dbReference type="Google" id="ProtNLM"/>
    </source>
</evidence>
<evidence type="ECO:0000313" key="1">
    <source>
        <dbReference type="EMBL" id="WKN36342.1"/>
    </source>
</evidence>
<gene>
    <name evidence="1" type="ORF">K4G66_28690</name>
</gene>
<reference evidence="1" key="2">
    <citation type="journal article" date="2024" name="Antonie Van Leeuwenhoek">
        <title>Roseihalotalea indica gen. nov., sp. nov., a halophilic Bacteroidetes from mesopelagic Southwest Indian Ocean with higher carbohydrate metabolic potential.</title>
        <authorList>
            <person name="Chen B."/>
            <person name="Zhang M."/>
            <person name="Lin D."/>
            <person name="Ye J."/>
            <person name="Tang K."/>
        </authorList>
    </citation>
    <scope>NUCLEOTIDE SEQUENCE</scope>
    <source>
        <strain evidence="1">TK19036</strain>
    </source>
</reference>
<dbReference type="EMBL" id="CP120682">
    <property type="protein sequence ID" value="WKN36342.1"/>
    <property type="molecule type" value="Genomic_DNA"/>
</dbReference>
<name>A0AA49JIQ8_9BACT</name>
<sequence length="178" mass="20035">MGYLPIILALLGFIFLWGIVNHHSIKTRKAELAQAADLVYRYAALRQNIILQIANIKSEDTSLYTLMQRIKSAVRPITRDEASPVDVLASEERLTKHINELPDQLATQKSYRNSVKQLQKADMEYRIAANRYQLKVQQYNDLVGKSPSKFVALLTGFKKVSAEPTPQRSESIGSSAST</sequence>
<dbReference type="Gene3D" id="1.20.1440.20">
    <property type="entry name" value="LemA-like domain"/>
    <property type="match status" value="1"/>
</dbReference>
<dbReference type="SUPFAM" id="SSF140478">
    <property type="entry name" value="LemA-like"/>
    <property type="match status" value="1"/>
</dbReference>
<dbReference type="InterPro" id="IPR023353">
    <property type="entry name" value="LemA-like_dom_sf"/>
</dbReference>